<dbReference type="EC" id="2.7.7.9" evidence="2"/>
<protein>
    <submittedName>
        <fullName evidence="2">UTP--glucose-1-phosphate uridylyltransferase</fullName>
        <ecNumber evidence="2">2.7.7.9</ecNumber>
    </submittedName>
</protein>
<name>A0A6J4PNH5_9BACT</name>
<evidence type="ECO:0000313" key="2">
    <source>
        <dbReference type="EMBL" id="CAA9421393.1"/>
    </source>
</evidence>
<reference evidence="2" key="1">
    <citation type="submission" date="2020-02" db="EMBL/GenBank/DDBJ databases">
        <authorList>
            <person name="Meier V. D."/>
        </authorList>
    </citation>
    <scope>NUCLEOTIDE SEQUENCE</scope>
    <source>
        <strain evidence="2">AVDCRST_MAG64</strain>
    </source>
</reference>
<sequence>GQGSQGRHHRRRPRHPSVPRL</sequence>
<dbReference type="AlphaFoldDB" id="A0A6J4PNH5"/>
<accession>A0A6J4PNH5</accession>
<feature type="non-terminal residue" evidence="2">
    <location>
        <position position="21"/>
    </location>
</feature>
<dbReference type="EMBL" id="CADCUQ010000659">
    <property type="protein sequence ID" value="CAA9421393.1"/>
    <property type="molecule type" value="Genomic_DNA"/>
</dbReference>
<feature type="non-terminal residue" evidence="2">
    <location>
        <position position="1"/>
    </location>
</feature>
<keyword evidence="2" id="KW-0548">Nucleotidyltransferase</keyword>
<evidence type="ECO:0000256" key="1">
    <source>
        <dbReference type="SAM" id="MobiDB-lite"/>
    </source>
</evidence>
<dbReference type="GO" id="GO:0003983">
    <property type="term" value="F:UTP:glucose-1-phosphate uridylyltransferase activity"/>
    <property type="evidence" value="ECO:0007669"/>
    <property type="project" value="UniProtKB-EC"/>
</dbReference>
<keyword evidence="2" id="KW-0808">Transferase</keyword>
<organism evidence="2">
    <name type="scientific">uncultured Phycisphaerae bacterium</name>
    <dbReference type="NCBI Taxonomy" id="904963"/>
    <lineage>
        <taxon>Bacteria</taxon>
        <taxon>Pseudomonadati</taxon>
        <taxon>Planctomycetota</taxon>
        <taxon>Phycisphaerae</taxon>
        <taxon>environmental samples</taxon>
    </lineage>
</organism>
<gene>
    <name evidence="2" type="ORF">AVDCRST_MAG64-2896</name>
</gene>
<proteinExistence type="predicted"/>
<feature type="region of interest" description="Disordered" evidence="1">
    <location>
        <begin position="1"/>
        <end position="21"/>
    </location>
</feature>